<dbReference type="Gramene" id="TraesMAC1B03G00387480.1">
    <property type="protein sequence ID" value="TraesMAC1B03G00387480.1"/>
    <property type="gene ID" value="TraesMAC1B03G00387480"/>
</dbReference>
<dbReference type="AlphaFoldDB" id="A0A3B5Z5Q7"/>
<dbReference type="EnsemblPlants" id="TraesCS1B02G430600.1">
    <property type="protein sequence ID" value="TraesCS1B02G430600.1"/>
    <property type="gene ID" value="TraesCS1B02G430600"/>
</dbReference>
<dbReference type="Gramene" id="TraesLAC1B03G00390090.1">
    <property type="protein sequence ID" value="TraesLAC1B03G00390090.1"/>
    <property type="gene ID" value="TraesLAC1B03G00390090"/>
</dbReference>
<proteinExistence type="predicted"/>
<dbReference type="Gramene" id="TraesSYM1B03G00393610.1">
    <property type="protein sequence ID" value="TraesSYM1B03G00393610.1"/>
    <property type="gene ID" value="TraesSYM1B03G00393610"/>
</dbReference>
<reference evidence="1" key="2">
    <citation type="submission" date="2018-10" db="UniProtKB">
        <authorList>
            <consortium name="EnsemblPlants"/>
        </authorList>
    </citation>
    <scope>IDENTIFICATION</scope>
</reference>
<dbReference type="Gramene" id="TraesNOR1B03G00391940.1">
    <property type="protein sequence ID" value="TraesNOR1B03G00391940.1"/>
    <property type="gene ID" value="TraesNOR1B03G00391940"/>
</dbReference>
<dbReference type="Gramene" id="TraesLDM1B03G00387430.1">
    <property type="protein sequence ID" value="TraesLDM1B03G00387430.1"/>
    <property type="gene ID" value="TraesLDM1B03G00387430"/>
</dbReference>
<dbReference type="Gramene" id="TraesJUL1B03G00387310.1">
    <property type="protein sequence ID" value="TraesJUL1B03G00387310.1"/>
    <property type="gene ID" value="TraesJUL1B03G00387310"/>
</dbReference>
<reference evidence="1" key="1">
    <citation type="submission" date="2018-08" db="EMBL/GenBank/DDBJ databases">
        <authorList>
            <person name="Rossello M."/>
        </authorList>
    </citation>
    <scope>NUCLEOTIDE SEQUENCE [LARGE SCALE GENOMIC DNA]</scope>
    <source>
        <strain evidence="1">cv. Chinese Spring</strain>
    </source>
</reference>
<dbReference type="Gramene" id="TraesCS1B02G430600.1">
    <property type="protein sequence ID" value="TraesCS1B02G430600.1"/>
    <property type="gene ID" value="TraesCS1B02G430600"/>
</dbReference>
<dbReference type="Gramene" id="TraesCAD_scaffold_016260_01G000300.1">
    <property type="protein sequence ID" value="TraesCAD_scaffold_016260_01G000300.1"/>
    <property type="gene ID" value="TraesCAD_scaffold_016260_01G000300"/>
</dbReference>
<name>A0A3B5Z5Q7_WHEAT</name>
<sequence>MSTSSVRSSLGGRSVVVPLIRCPSCRTRVKFYLSNTEKHEGWVFYRCPVGDHFWHWELEYIGYLLDNQFLVGNEAVDALGAAEDRRKELVQARN</sequence>
<dbReference type="Gramene" id="TraesARI1B03G00390960.1">
    <property type="protein sequence ID" value="TraesARI1B03G00390960.1"/>
    <property type="gene ID" value="TraesARI1B03G00390960"/>
</dbReference>
<dbReference type="Gramene" id="TraesJAG1B03G00386660.1">
    <property type="protein sequence ID" value="TraesJAG1B03G00386660.1"/>
    <property type="gene ID" value="TraesJAG1B03G00386660"/>
</dbReference>
<dbReference type="Gramene" id="TraesSTA1B03G00385810.1">
    <property type="protein sequence ID" value="TraesSTA1B03G00385810.1"/>
    <property type="gene ID" value="TraesSTA1B03G00385810"/>
</dbReference>
<keyword evidence="2" id="KW-1185">Reference proteome</keyword>
<protein>
    <submittedName>
        <fullName evidence="1">Uncharacterized protein</fullName>
    </submittedName>
</protein>
<accession>A0A3B5Z5Q7</accession>
<organism evidence="1">
    <name type="scientific">Triticum aestivum</name>
    <name type="common">Wheat</name>
    <dbReference type="NCBI Taxonomy" id="4565"/>
    <lineage>
        <taxon>Eukaryota</taxon>
        <taxon>Viridiplantae</taxon>
        <taxon>Streptophyta</taxon>
        <taxon>Embryophyta</taxon>
        <taxon>Tracheophyta</taxon>
        <taxon>Spermatophyta</taxon>
        <taxon>Magnoliopsida</taxon>
        <taxon>Liliopsida</taxon>
        <taxon>Poales</taxon>
        <taxon>Poaceae</taxon>
        <taxon>BOP clade</taxon>
        <taxon>Pooideae</taxon>
        <taxon>Triticodae</taxon>
        <taxon>Triticeae</taxon>
        <taxon>Triticinae</taxon>
        <taxon>Triticum</taxon>
    </lineage>
</organism>
<evidence type="ECO:0000313" key="2">
    <source>
        <dbReference type="Proteomes" id="UP000019116"/>
    </source>
</evidence>
<dbReference type="Gramene" id="TraesWEE_scaffold_013917_01G000400.1">
    <property type="protein sequence ID" value="TraesWEE_scaffold_013917_01G000400.1"/>
    <property type="gene ID" value="TraesWEE_scaffold_013917_01G000400"/>
</dbReference>
<evidence type="ECO:0000313" key="1">
    <source>
        <dbReference type="EnsemblPlants" id="TraesCS1B02G430600.1"/>
    </source>
</evidence>
<dbReference type="OMA" id="GDHFWHW"/>
<dbReference type="Gramene" id="TraesROB_scaffold_000164_01G000400.1">
    <property type="protein sequence ID" value="TraesROB_scaffold_000164_01G000400.1"/>
    <property type="gene ID" value="TraesROB_scaffold_000164_01G000400"/>
</dbReference>
<dbReference type="Gramene" id="TraesPARA_EIv1.0_0214670.1">
    <property type="protein sequence ID" value="TraesPARA_EIv1.0_0214670.1.CDS"/>
    <property type="gene ID" value="TraesPARA_EIv1.0_0214670"/>
</dbReference>
<dbReference type="Proteomes" id="UP000019116">
    <property type="component" value="Chromosome 1B"/>
</dbReference>
<dbReference type="Gramene" id="TraesCS1B03G1164600.1">
    <property type="protein sequence ID" value="TraesCS1B03G1164600.1.CDS"/>
    <property type="gene ID" value="TraesCS1B03G1164600"/>
</dbReference>
<dbReference type="OrthoDB" id="685763at2759"/>
<dbReference type="Gramene" id="TraesCLE_scaffold_008543_01G000200.1">
    <property type="protein sequence ID" value="TraesCLE_scaffold_008543_01G000200.1"/>
    <property type="gene ID" value="TraesCLE_scaffold_008543_01G000200"/>
</dbReference>